<sequence length="206" mass="24962">MINEEYFLDRMMKIFPLPKWIKNSDLHKKDKTKMLLLFTKKLKIREIEDLCSTFEYYGTFKKKKDDGQEEIKFVSEFLLMFDETLDGFIEEYRDKCVSLEMLLPDGKAEIKHTAETNYFSRDFDDQLKYCWTKLCLYILESMHETRVENQMEFFKLFNETLKNFVEAFKNSESIKTEIDSMHWIFISNKKIALKISTIPNRFIYMQ</sequence>
<gene>
    <name evidence="1" type="ORF">UFOVP495_11</name>
</gene>
<proteinExistence type="predicted"/>
<organism evidence="1">
    <name type="scientific">uncultured Caudovirales phage</name>
    <dbReference type="NCBI Taxonomy" id="2100421"/>
    <lineage>
        <taxon>Viruses</taxon>
        <taxon>Duplodnaviria</taxon>
        <taxon>Heunggongvirae</taxon>
        <taxon>Uroviricota</taxon>
        <taxon>Caudoviricetes</taxon>
        <taxon>Peduoviridae</taxon>
        <taxon>Maltschvirus</taxon>
        <taxon>Maltschvirus maltsch</taxon>
    </lineage>
</organism>
<protein>
    <submittedName>
        <fullName evidence="1">Uncharacterized protein</fullName>
    </submittedName>
</protein>
<evidence type="ECO:0000313" key="1">
    <source>
        <dbReference type="EMBL" id="CAB4146426.1"/>
    </source>
</evidence>
<reference evidence="1" key="1">
    <citation type="submission" date="2020-04" db="EMBL/GenBank/DDBJ databases">
        <authorList>
            <person name="Chiriac C."/>
            <person name="Salcher M."/>
            <person name="Ghai R."/>
            <person name="Kavagutti S V."/>
        </authorList>
    </citation>
    <scope>NUCLEOTIDE SEQUENCE</scope>
</reference>
<name>A0A6J5MMV7_9CAUD</name>
<accession>A0A6J5MMV7</accession>
<dbReference type="EMBL" id="LR796465">
    <property type="protein sequence ID" value="CAB4146426.1"/>
    <property type="molecule type" value="Genomic_DNA"/>
</dbReference>